<evidence type="ECO:0000256" key="4">
    <source>
        <dbReference type="ARBA" id="ARBA00022723"/>
    </source>
</evidence>
<dbReference type="CDD" id="cd01319">
    <property type="entry name" value="AMPD"/>
    <property type="match status" value="1"/>
</dbReference>
<dbReference type="FunFam" id="4.10.800.20:FF:000001">
    <property type="entry name" value="AMP deaminase"/>
    <property type="match status" value="1"/>
</dbReference>
<feature type="binding site" evidence="10">
    <location>
        <position position="392"/>
    </location>
    <ligand>
        <name>substrate</name>
    </ligand>
</feature>
<dbReference type="GO" id="GO:0046033">
    <property type="term" value="P:AMP metabolic process"/>
    <property type="evidence" value="ECO:0007669"/>
    <property type="project" value="TreeGrafter"/>
</dbReference>
<feature type="binding site" evidence="10">
    <location>
        <position position="661"/>
    </location>
    <ligand>
        <name>substrate</name>
    </ligand>
</feature>
<dbReference type="GO" id="GO:0003876">
    <property type="term" value="F:AMP deaminase activity"/>
    <property type="evidence" value="ECO:0007669"/>
    <property type="project" value="UniProtKB-EC"/>
</dbReference>
<dbReference type="InterPro" id="IPR032466">
    <property type="entry name" value="Metal_Hydrolase"/>
</dbReference>
<dbReference type="PANTHER" id="PTHR11359:SF14">
    <property type="entry name" value="AMP DEAMINASE"/>
    <property type="match status" value="1"/>
</dbReference>
<dbReference type="NCBIfam" id="TIGR01429">
    <property type="entry name" value="AMP_deaminase"/>
    <property type="match status" value="1"/>
</dbReference>
<dbReference type="InterPro" id="IPR006329">
    <property type="entry name" value="AMPD"/>
</dbReference>
<keyword evidence="12" id="KW-1133">Transmembrane helix</keyword>
<sequence>MDPSSSPPSSLHLAMAAFFGASLMAISAFFIHKRSVQDVLQRLIEIRQHRLMDAEEEEEDAGIGAGNQGFGLEVEEEESSILCYGIPSSEANINVGLSDDWVEDDDSPKIIGSLDKSNLPLLQLSRTHGSSCSLKASASAASISSETVSRSVLENSIHSNMQGKDLVNGEDGKMAVWNSLASSTNENRVPDQKSRVASCERKAILDLPANIEVDMSPTGDEQNDFTADTVLPLKAAIPEPLSMEEEEVRRMLRECLELREAYVYKEEVAPWNKPNNVTSSVKNADPFHFHPVEKTDHDFRMEDGVIHVYASKNDSIELFPVPSATTFFTDMHHILKVISNGNVNSACYHRLRFLEEKFRLYLLVNADREFLAQKSAPHRDFYNIRKVDTHIHHSACMNQKHLLRFIKSKLRKEPDEVVIFRDGKYLTLKEVFESLDLTGYDMNVDLLDVHADKTTFHRFDKFNLKYNPCGQSRLREIFLKQDNLIQGRFLAEVTKEVLSDLEASKYQMAEYRISIYGRKQSEWDQLASWFINNEIYSENAVWLIQLPRLYNVYKNMGIVTSFQNIIDNIFIPLFEVTVDPNSHPQLHVFLMQVVGFDLVDDESKPERRPTKHMPTPAEWTNAFNPAYSYYTYYCYANLYTLNKLRESKGLPTIKLRPHCGEAGDIDHLAAGFLLCNNISHGINLRKSPVLQYLYYLAQVGLAMSPLSNNSLFLDYHRNPFPIFFQRGLNVSLSSDDPLQIHLTREALVEEYSIAAKVWKLSSCDLCEIARNSVYQSGFPHAAKLRWLGGKYFLRGPQGNDIDKSNVPNLRIAFRHETWKAEMQYVYSGKARIPEDIEV</sequence>
<dbReference type="PROSITE" id="PS00485">
    <property type="entry name" value="A_DEAMINASE"/>
    <property type="match status" value="1"/>
</dbReference>
<dbReference type="FunFam" id="3.20.20.140:FF:000035">
    <property type="entry name" value="Probable amp deaminase"/>
    <property type="match status" value="1"/>
</dbReference>
<comment type="cofactor">
    <cofactor evidence="11">
        <name>Zn(2+)</name>
        <dbReference type="ChEBI" id="CHEBI:29105"/>
    </cofactor>
    <text evidence="11">Binds 1 zinc ion per subunit.</text>
</comment>
<dbReference type="Gene3D" id="4.10.800.20">
    <property type="match status" value="1"/>
</dbReference>
<dbReference type="EC" id="3.5.4.6" evidence="3"/>
<keyword evidence="6 11" id="KW-0862">Zinc</keyword>
<evidence type="ECO:0000256" key="3">
    <source>
        <dbReference type="ARBA" id="ARBA00012775"/>
    </source>
</evidence>
<feature type="binding site" evidence="11">
    <location>
        <position position="392"/>
    </location>
    <ligand>
        <name>Zn(2+)</name>
        <dbReference type="ChEBI" id="CHEBI:29105"/>
        <note>catalytic</note>
    </ligand>
</feature>
<reference evidence="13" key="2">
    <citation type="submission" date="2020-07" db="EMBL/GenBank/DDBJ databases">
        <authorList>
            <person name="Vera ALvarez R."/>
            <person name="Arias-Moreno D.M."/>
            <person name="Jimenez-Jacinto V."/>
            <person name="Jimenez-Bremont J.F."/>
            <person name="Swaminathan K."/>
            <person name="Moose S.P."/>
            <person name="Guerrero-Gonzalez M.L."/>
            <person name="Marino-Ramirez L."/>
            <person name="Landsman D."/>
            <person name="Rodriguez-Kessler M."/>
            <person name="Delgado-Sanchez P."/>
        </authorList>
    </citation>
    <scope>NUCLEOTIDE SEQUENCE</scope>
    <source>
        <tissue evidence="13">Cladode</tissue>
    </source>
</reference>
<feature type="binding site" evidence="10">
    <location>
        <begin position="461"/>
        <end position="466"/>
    </location>
    <ligand>
        <name>substrate</name>
    </ligand>
</feature>
<dbReference type="Pfam" id="PF19326">
    <property type="entry name" value="AMP_deaminase"/>
    <property type="match status" value="1"/>
</dbReference>
<evidence type="ECO:0000256" key="9">
    <source>
        <dbReference type="PIRSR" id="PIRSR606329-1"/>
    </source>
</evidence>
<evidence type="ECO:0000256" key="6">
    <source>
        <dbReference type="ARBA" id="ARBA00022833"/>
    </source>
</evidence>
<evidence type="ECO:0000256" key="1">
    <source>
        <dbReference type="ARBA" id="ARBA00004955"/>
    </source>
</evidence>
<feature type="binding site" evidence="11">
    <location>
        <position position="735"/>
    </location>
    <ligand>
        <name>Zn(2+)</name>
        <dbReference type="ChEBI" id="CHEBI:29105"/>
        <note>catalytic</note>
    </ligand>
</feature>
<evidence type="ECO:0000256" key="2">
    <source>
        <dbReference type="ARBA" id="ARBA00006676"/>
    </source>
</evidence>
<evidence type="ECO:0000256" key="5">
    <source>
        <dbReference type="ARBA" id="ARBA00022801"/>
    </source>
</evidence>
<dbReference type="Gene3D" id="3.20.20.140">
    <property type="entry name" value="Metal-dependent hydrolases"/>
    <property type="match status" value="1"/>
</dbReference>
<dbReference type="SUPFAM" id="SSF51556">
    <property type="entry name" value="Metallo-dependent hydrolases"/>
    <property type="match status" value="1"/>
</dbReference>
<comment type="catalytic activity">
    <reaction evidence="8">
        <text>AMP + H2O + H(+) = IMP + NH4(+)</text>
        <dbReference type="Rhea" id="RHEA:14777"/>
        <dbReference type="ChEBI" id="CHEBI:15377"/>
        <dbReference type="ChEBI" id="CHEBI:15378"/>
        <dbReference type="ChEBI" id="CHEBI:28938"/>
        <dbReference type="ChEBI" id="CHEBI:58053"/>
        <dbReference type="ChEBI" id="CHEBI:456215"/>
        <dbReference type="EC" id="3.5.4.6"/>
    </reaction>
</comment>
<evidence type="ECO:0000256" key="11">
    <source>
        <dbReference type="PIRSR" id="PIRSR606329-3"/>
    </source>
</evidence>
<evidence type="ECO:0000256" key="8">
    <source>
        <dbReference type="ARBA" id="ARBA00051746"/>
    </source>
</evidence>
<comment type="pathway">
    <text evidence="1">Purine metabolism; IMP biosynthesis via salvage pathway; IMP from AMP: step 1/1.</text>
</comment>
<keyword evidence="7" id="KW-0546">Nucleotide metabolism</keyword>
<dbReference type="InterPro" id="IPR006650">
    <property type="entry name" value="A/AMP_deam_AS"/>
</dbReference>
<evidence type="ECO:0000256" key="10">
    <source>
        <dbReference type="PIRSR" id="PIRSR606329-2"/>
    </source>
</evidence>
<evidence type="ECO:0000313" key="13">
    <source>
        <dbReference type="EMBL" id="MBA4629608.1"/>
    </source>
</evidence>
<dbReference type="PANTHER" id="PTHR11359">
    <property type="entry name" value="AMP DEAMINASE"/>
    <property type="match status" value="1"/>
</dbReference>
<dbReference type="EMBL" id="GISG01070210">
    <property type="protein sequence ID" value="MBA4629608.1"/>
    <property type="molecule type" value="Transcribed_RNA"/>
</dbReference>
<feature type="binding site" evidence="11">
    <location>
        <position position="658"/>
    </location>
    <ligand>
        <name>Zn(2+)</name>
        <dbReference type="ChEBI" id="CHEBI:29105"/>
        <note>catalytic</note>
    </ligand>
</feature>
<reference evidence="13" key="1">
    <citation type="journal article" date="2013" name="J. Plant Res.">
        <title>Effect of fungi and light on seed germination of three Opuntia species from semiarid lands of central Mexico.</title>
        <authorList>
            <person name="Delgado-Sanchez P."/>
            <person name="Jimenez-Bremont J.F."/>
            <person name="Guerrero-Gonzalez Mde L."/>
            <person name="Flores J."/>
        </authorList>
    </citation>
    <scope>NUCLEOTIDE SEQUENCE</scope>
    <source>
        <tissue evidence="13">Cladode</tissue>
    </source>
</reference>
<dbReference type="AlphaFoldDB" id="A0A7C9D4N3"/>
<organism evidence="13">
    <name type="scientific">Opuntia streptacantha</name>
    <name type="common">Prickly pear cactus</name>
    <name type="synonym">Opuntia cardona</name>
    <dbReference type="NCBI Taxonomy" id="393608"/>
    <lineage>
        <taxon>Eukaryota</taxon>
        <taxon>Viridiplantae</taxon>
        <taxon>Streptophyta</taxon>
        <taxon>Embryophyta</taxon>
        <taxon>Tracheophyta</taxon>
        <taxon>Spermatophyta</taxon>
        <taxon>Magnoliopsida</taxon>
        <taxon>eudicotyledons</taxon>
        <taxon>Gunneridae</taxon>
        <taxon>Pentapetalae</taxon>
        <taxon>Caryophyllales</taxon>
        <taxon>Cactineae</taxon>
        <taxon>Cactaceae</taxon>
        <taxon>Opuntioideae</taxon>
        <taxon>Opuntia</taxon>
    </lineage>
</organism>
<feature type="active site" description="Proton acceptor" evidence="9">
    <location>
        <position position="680"/>
    </location>
</feature>
<keyword evidence="12" id="KW-0812">Transmembrane</keyword>
<feature type="transmembrane region" description="Helical" evidence="12">
    <location>
        <begin position="12"/>
        <end position="32"/>
    </location>
</feature>
<proteinExistence type="inferred from homology"/>
<dbReference type="GO" id="GO:0005829">
    <property type="term" value="C:cytosol"/>
    <property type="evidence" value="ECO:0007669"/>
    <property type="project" value="TreeGrafter"/>
</dbReference>
<feature type="binding site" evidence="10">
    <location>
        <begin position="736"/>
        <end position="739"/>
    </location>
    <ligand>
        <name>substrate</name>
    </ligand>
</feature>
<accession>A0A7C9D4N3</accession>
<dbReference type="UniPathway" id="UPA00591">
    <property type="reaction ID" value="UER00663"/>
</dbReference>
<dbReference type="GO" id="GO:0046872">
    <property type="term" value="F:metal ion binding"/>
    <property type="evidence" value="ECO:0007669"/>
    <property type="project" value="UniProtKB-KW"/>
</dbReference>
<keyword evidence="5 13" id="KW-0378">Hydrolase</keyword>
<keyword evidence="12" id="KW-0472">Membrane</keyword>
<comment type="similarity">
    <text evidence="2">Belongs to the metallo-dependent hydrolases superfamily. Adenosine and AMP deaminases family.</text>
</comment>
<keyword evidence="4 11" id="KW-0479">Metal-binding</keyword>
<evidence type="ECO:0000256" key="7">
    <source>
        <dbReference type="ARBA" id="ARBA00023080"/>
    </source>
</evidence>
<name>A0A7C9D4N3_OPUST</name>
<evidence type="ECO:0000256" key="12">
    <source>
        <dbReference type="SAM" id="Phobius"/>
    </source>
</evidence>
<protein>
    <recommendedName>
        <fullName evidence="3">AMP deaminase</fullName>
        <ecNumber evidence="3">3.5.4.6</ecNumber>
    </recommendedName>
</protein>
<feature type="binding site" evidence="11">
    <location>
        <position position="390"/>
    </location>
    <ligand>
        <name>Zn(2+)</name>
        <dbReference type="ChEBI" id="CHEBI:29105"/>
        <note>catalytic</note>
    </ligand>
</feature>
<dbReference type="GO" id="GO:0032264">
    <property type="term" value="P:IMP salvage"/>
    <property type="evidence" value="ECO:0007669"/>
    <property type="project" value="UniProtKB-UniPathway"/>
</dbReference>